<comment type="cofactor">
    <cofactor evidence="7">
        <name>Mg(2+)</name>
        <dbReference type="ChEBI" id="CHEBI:18420"/>
    </cofactor>
    <text evidence="7">Can also use Mn(2+) ion.</text>
</comment>
<name>A0A5N7D4H4_9EURO</name>
<keyword evidence="9" id="KW-1185">Reference proteome</keyword>
<accession>A0A5N7D4H4</accession>
<dbReference type="InterPro" id="IPR018523">
    <property type="entry name" value="Isocitrate_lyase_ph_CS"/>
</dbReference>
<comment type="similarity">
    <text evidence="2">Belongs to the isocitrate lyase/PEP mutase superfamily. Isocitrate lyase family.</text>
</comment>
<keyword evidence="7" id="KW-0479">Metal-binding</keyword>
<dbReference type="GeneID" id="43672607"/>
<feature type="active site" description="Proton acceptor" evidence="5">
    <location>
        <position position="267"/>
    </location>
</feature>
<dbReference type="EC" id="4.1.3.30" evidence="3"/>
<dbReference type="GO" id="GO:0019629">
    <property type="term" value="P:propionate catabolic process, 2-methylcitrate cycle"/>
    <property type="evidence" value="ECO:0007669"/>
    <property type="project" value="TreeGrafter"/>
</dbReference>
<comment type="catalytic activity">
    <reaction evidence="1">
        <text>(2S,3R)-3-hydroxybutane-1,2,3-tricarboxylate = pyruvate + succinate</text>
        <dbReference type="Rhea" id="RHEA:16809"/>
        <dbReference type="ChEBI" id="CHEBI:15361"/>
        <dbReference type="ChEBI" id="CHEBI:30031"/>
        <dbReference type="ChEBI" id="CHEBI:57429"/>
        <dbReference type="EC" id="4.1.3.30"/>
    </reaction>
</comment>
<feature type="binding site" evidence="6">
    <location>
        <begin position="484"/>
        <end position="488"/>
    </location>
    <ligand>
        <name>substrate</name>
    </ligand>
</feature>
<feature type="binding site" evidence="6">
    <location>
        <begin position="158"/>
        <end position="160"/>
    </location>
    <ligand>
        <name>substrate</name>
    </ligand>
</feature>
<evidence type="ECO:0000256" key="3">
    <source>
        <dbReference type="ARBA" id="ARBA00012260"/>
    </source>
</evidence>
<dbReference type="NCBIfam" id="TIGR01346">
    <property type="entry name" value="isocit_lyase"/>
    <property type="match status" value="1"/>
</dbReference>
<dbReference type="GO" id="GO:0005759">
    <property type="term" value="C:mitochondrial matrix"/>
    <property type="evidence" value="ECO:0007669"/>
    <property type="project" value="TreeGrafter"/>
</dbReference>
<dbReference type="PANTHER" id="PTHR21631:SF13">
    <property type="entry name" value="MITOCHONDRIAL 2-METHYLISOCITRATE LYASE ICL2"/>
    <property type="match status" value="1"/>
</dbReference>
<dbReference type="Proteomes" id="UP000325579">
    <property type="component" value="Unassembled WGS sequence"/>
</dbReference>
<sequence length="610" mass="67921">MLRSIPRRIPRRLPTPSSPSRLALRSFTCGYPRMSVPPLSAVEPPVSTALPSDSYQLLSTADKAGAAEDALYEQQIKDVEAWWQSPRFEGIKRPYSAADVVSKRGSVQQTYPSSLMARKLFNLLNERAAEGKPVHTMGAIDPVQMTQQAPNQEVLYISGWACSSLLTTTHEVSPDMGDYPYNTVPNQVQRLFKAQQLHDRKNWDARRKLTPEERKSTPYVDFMRPIIADGDTGHGGLSAVLKLAKLFAENGAAAVHFEDQLHGGKKCGHLAGKVIVPVGEHINRLVAARFQWDMMGSENLLIARTDSESGKLLSSAIDVRDHEFILGVTEEVEPLAETLQAMEREGAAPAEIDAYEMDWVKSHKLVTFDEAVDAHLEREGAAQSVRDAYKTRVQENPDLSITRRKALASDYTKTPVVWSWDIPRTREGYYHYKAGFPAATKRAKEFAPYADLLWVETGDPNVEKAAKLAGDVRSAFPGKKLVYNLSPSFNWMGQGFTEESLKSFIWDLAPHGFVLQLISLAGLHTNATVTTELSRAFKDEGMLAYVRQIQAREKELGVEVLTHQKWSGAPYMDGILGAIQSGNSSSKSMGEGNTEKGKIFYYYHHTEPCY</sequence>
<dbReference type="EMBL" id="ML736812">
    <property type="protein sequence ID" value="KAE8400678.1"/>
    <property type="molecule type" value="Genomic_DNA"/>
</dbReference>
<keyword evidence="7" id="KW-0460">Magnesium</keyword>
<dbReference type="PIRSF" id="PIRSF001362">
    <property type="entry name" value="Isocit_lyase"/>
    <property type="match status" value="1"/>
</dbReference>
<evidence type="ECO:0000256" key="4">
    <source>
        <dbReference type="ARBA" id="ARBA00023239"/>
    </source>
</evidence>
<dbReference type="InterPro" id="IPR040442">
    <property type="entry name" value="Pyrv_kinase-like_dom_sf"/>
</dbReference>
<dbReference type="GO" id="GO:0004451">
    <property type="term" value="F:isocitrate lyase activity"/>
    <property type="evidence" value="ECO:0007669"/>
    <property type="project" value="InterPro"/>
</dbReference>
<dbReference type="Pfam" id="PF00463">
    <property type="entry name" value="ICL"/>
    <property type="match status" value="1"/>
</dbReference>
<dbReference type="Gene3D" id="1.10.10.850">
    <property type="match status" value="1"/>
</dbReference>
<dbReference type="FunFam" id="1.10.10.850:FF:000001">
    <property type="entry name" value="Isocitrate lyase"/>
    <property type="match status" value="1"/>
</dbReference>
<feature type="binding site" evidence="6">
    <location>
        <position position="519"/>
    </location>
    <ligand>
        <name>substrate</name>
    </ligand>
</feature>
<keyword evidence="4 8" id="KW-0456">Lyase</keyword>
<proteinExistence type="inferred from homology"/>
<dbReference type="OrthoDB" id="4078635at2759"/>
<dbReference type="PANTHER" id="PTHR21631">
    <property type="entry name" value="ISOCITRATE LYASE/MALATE SYNTHASE"/>
    <property type="match status" value="1"/>
</dbReference>
<dbReference type="Gene3D" id="3.20.20.60">
    <property type="entry name" value="Phosphoenolpyruvate-binding domains"/>
    <property type="match status" value="1"/>
</dbReference>
<feature type="binding site" evidence="7">
    <location>
        <position position="229"/>
    </location>
    <ligand>
        <name>Mg(2+)</name>
        <dbReference type="ChEBI" id="CHEBI:18420"/>
    </ligand>
</feature>
<evidence type="ECO:0000256" key="1">
    <source>
        <dbReference type="ARBA" id="ARBA00001050"/>
    </source>
</evidence>
<evidence type="ECO:0000256" key="5">
    <source>
        <dbReference type="PIRSR" id="PIRSR001362-1"/>
    </source>
</evidence>
<dbReference type="InterPro" id="IPR006254">
    <property type="entry name" value="Isocitrate_lyase"/>
</dbReference>
<dbReference type="GO" id="GO:0046872">
    <property type="term" value="F:metal ion binding"/>
    <property type="evidence" value="ECO:0007669"/>
    <property type="project" value="UniProtKB-KW"/>
</dbReference>
<protein>
    <recommendedName>
        <fullName evidence="3">methylisocitrate lyase</fullName>
        <ecNumber evidence="3">4.1.3.30</ecNumber>
    </recommendedName>
</protein>
<dbReference type="RefSeq" id="XP_031937997.1">
    <property type="nucleotide sequence ID" value="XM_032087916.1"/>
</dbReference>
<evidence type="ECO:0000256" key="6">
    <source>
        <dbReference type="PIRSR" id="PIRSR001362-2"/>
    </source>
</evidence>
<feature type="binding site" evidence="6">
    <location>
        <begin position="268"/>
        <end position="269"/>
    </location>
    <ligand>
        <name>substrate</name>
    </ligand>
</feature>
<dbReference type="SUPFAM" id="SSF51621">
    <property type="entry name" value="Phosphoenolpyruvate/pyruvate domain"/>
    <property type="match status" value="1"/>
</dbReference>
<evidence type="ECO:0000313" key="8">
    <source>
        <dbReference type="EMBL" id="KAE8400678.1"/>
    </source>
</evidence>
<dbReference type="CDD" id="cd00377">
    <property type="entry name" value="ICL_PEPM"/>
    <property type="match status" value="1"/>
</dbReference>
<gene>
    <name evidence="8" type="ORF">BDV37DRAFT_286421</name>
</gene>
<evidence type="ECO:0000256" key="7">
    <source>
        <dbReference type="PIRSR" id="PIRSR001362-3"/>
    </source>
</evidence>
<evidence type="ECO:0000313" key="9">
    <source>
        <dbReference type="Proteomes" id="UP000325579"/>
    </source>
</evidence>
<evidence type="ECO:0000256" key="2">
    <source>
        <dbReference type="ARBA" id="ARBA00005704"/>
    </source>
</evidence>
<dbReference type="InterPro" id="IPR015813">
    <property type="entry name" value="Pyrv/PenolPyrv_kinase-like_dom"/>
</dbReference>
<dbReference type="GO" id="GO:0046421">
    <property type="term" value="F:methylisocitrate lyase activity"/>
    <property type="evidence" value="ECO:0007669"/>
    <property type="project" value="UniProtKB-EC"/>
</dbReference>
<dbReference type="InterPro" id="IPR039556">
    <property type="entry name" value="ICL/PEPM"/>
</dbReference>
<feature type="binding site" evidence="6">
    <location>
        <position position="304"/>
    </location>
    <ligand>
        <name>substrate</name>
    </ligand>
</feature>
<reference evidence="8 9" key="1">
    <citation type="submission" date="2019-04" db="EMBL/GenBank/DDBJ databases">
        <authorList>
            <consortium name="DOE Joint Genome Institute"/>
            <person name="Mondo S."/>
            <person name="Kjaerbolling I."/>
            <person name="Vesth T."/>
            <person name="Frisvad J.C."/>
            <person name="Nybo J.L."/>
            <person name="Theobald S."/>
            <person name="Kildgaard S."/>
            <person name="Isbrandt T."/>
            <person name="Kuo A."/>
            <person name="Sato A."/>
            <person name="Lyhne E.K."/>
            <person name="Kogle M.E."/>
            <person name="Wiebenga A."/>
            <person name="Kun R.S."/>
            <person name="Lubbers R.J."/>
            <person name="Makela M.R."/>
            <person name="Barry K."/>
            <person name="Chovatia M."/>
            <person name="Clum A."/>
            <person name="Daum C."/>
            <person name="Haridas S."/>
            <person name="He G."/>
            <person name="LaButti K."/>
            <person name="Lipzen A."/>
            <person name="Riley R."/>
            <person name="Salamov A."/>
            <person name="Simmons B.A."/>
            <person name="Magnuson J.K."/>
            <person name="Henrissat B."/>
            <person name="Mortensen U.H."/>
            <person name="Larsen T.O."/>
            <person name="Devries R.P."/>
            <person name="Grigoriev I.V."/>
            <person name="Machida M."/>
            <person name="Baker S.E."/>
            <person name="Andersen M.R."/>
            <person name="Cantor M.N."/>
            <person name="Hua S.X."/>
        </authorList>
    </citation>
    <scope>NUCLEOTIDE SEQUENCE [LARGE SCALE GENOMIC DNA]</scope>
    <source>
        <strain evidence="8 9">CBS 119388</strain>
    </source>
</reference>
<dbReference type="PROSITE" id="PS00161">
    <property type="entry name" value="ISOCITRATE_LYASE"/>
    <property type="match status" value="1"/>
</dbReference>
<organism evidence="8 9">
    <name type="scientific">Aspergillus pseudonomiae</name>
    <dbReference type="NCBI Taxonomy" id="1506151"/>
    <lineage>
        <taxon>Eukaryota</taxon>
        <taxon>Fungi</taxon>
        <taxon>Dikarya</taxon>
        <taxon>Ascomycota</taxon>
        <taxon>Pezizomycotina</taxon>
        <taxon>Eurotiomycetes</taxon>
        <taxon>Eurotiomycetidae</taxon>
        <taxon>Eurotiales</taxon>
        <taxon>Aspergillaceae</taxon>
        <taxon>Aspergillus</taxon>
        <taxon>Aspergillus subgen. Circumdati</taxon>
    </lineage>
</organism>
<dbReference type="AlphaFoldDB" id="A0A5N7D4H4"/>